<dbReference type="AlphaFoldDB" id="A0A498D7Z9"/>
<evidence type="ECO:0000259" key="4">
    <source>
        <dbReference type="Pfam" id="PF13193"/>
    </source>
</evidence>
<reference evidence="5 6" key="1">
    <citation type="submission" date="2018-10" db="EMBL/GenBank/DDBJ databases">
        <title>Oceanobacillus sp. YLB-02 draft genome.</title>
        <authorList>
            <person name="Yu L."/>
        </authorList>
    </citation>
    <scope>NUCLEOTIDE SEQUENCE [LARGE SCALE GENOMIC DNA]</scope>
    <source>
        <strain evidence="5 6">YLB-02</strain>
    </source>
</reference>
<feature type="domain" description="AMP-dependent synthetase/ligase" evidence="3">
    <location>
        <begin position="8"/>
        <end position="369"/>
    </location>
</feature>
<dbReference type="PROSITE" id="PS00455">
    <property type="entry name" value="AMP_BINDING"/>
    <property type="match status" value="1"/>
</dbReference>
<evidence type="ECO:0000313" key="5">
    <source>
        <dbReference type="EMBL" id="RLL46835.1"/>
    </source>
</evidence>
<dbReference type="InterPro" id="IPR045851">
    <property type="entry name" value="AMP-bd_C_sf"/>
</dbReference>
<evidence type="ECO:0000259" key="3">
    <source>
        <dbReference type="Pfam" id="PF00501"/>
    </source>
</evidence>
<evidence type="ECO:0000256" key="1">
    <source>
        <dbReference type="ARBA" id="ARBA00006432"/>
    </source>
</evidence>
<dbReference type="RefSeq" id="WP_121522086.1">
    <property type="nucleotide sequence ID" value="NZ_RCHR01000002.1"/>
</dbReference>
<dbReference type="InterPro" id="IPR000873">
    <property type="entry name" value="AMP-dep_synth/lig_dom"/>
</dbReference>
<dbReference type="InterPro" id="IPR020845">
    <property type="entry name" value="AMP-binding_CS"/>
</dbReference>
<sequence>MDIGLSLSRNARRIPNKTAIIYEGETYSYERFNNEVNKLAHGLLKQGVKKGDKIAFMMKNSDKFMIVYYAIMKVGAIAVPVNFRLTINEVAYILDDCDASIVFFDGDYTSLINYATAENEKIYMKVAIDNNAFDDQLAYEEILTDNIIDPNVIVDESDDVEILYTSGTTGYPKGALFDHHRVLHVVFNTSMNMKINPGDNLLHVAPLFHSAQLNLFMVTGTYLGCTQVIHQSFEPEKVLEAIEKYKISIFFSVPTMYNFLLQVPNKEKYDLSSVTRCGYGAAPMPVAVLEQTIELFGTDQFYNMCGQTEGGPGAGIFLLPEEHKYKMGAGGKASLNTEVRVVDDNGNDILPGQVGEFIIQSEMVMKRYYNKPEETKKTLKNGWLYTGDLATIDEDGYITLVDRKKDMIISGGENVYSTEIEQVLYKYPKLLESAVIGLPDPTWGEKVVAIIVPKKGEKIDHQDLKDFCRKFLAGYKVPVEFIEEVEIPRNASGKVLKYKMREALNSGKKINA</sequence>
<organism evidence="5 6">
    <name type="scientific">Oceanobacillus piezotolerans</name>
    <dbReference type="NCBI Taxonomy" id="2448030"/>
    <lineage>
        <taxon>Bacteria</taxon>
        <taxon>Bacillati</taxon>
        <taxon>Bacillota</taxon>
        <taxon>Bacilli</taxon>
        <taxon>Bacillales</taxon>
        <taxon>Bacillaceae</taxon>
        <taxon>Oceanobacillus</taxon>
    </lineage>
</organism>
<dbReference type="Pfam" id="PF13193">
    <property type="entry name" value="AMP-binding_C"/>
    <property type="match status" value="1"/>
</dbReference>
<feature type="domain" description="AMP-binding enzyme C-terminal" evidence="4">
    <location>
        <begin position="419"/>
        <end position="494"/>
    </location>
</feature>
<keyword evidence="6" id="KW-1185">Reference proteome</keyword>
<dbReference type="Gene3D" id="3.40.50.12780">
    <property type="entry name" value="N-terminal domain of ligase-like"/>
    <property type="match status" value="1"/>
</dbReference>
<dbReference type="FunFam" id="3.30.300.30:FF:000008">
    <property type="entry name" value="2,3-dihydroxybenzoate-AMP ligase"/>
    <property type="match status" value="1"/>
</dbReference>
<dbReference type="Gene3D" id="3.30.300.30">
    <property type="match status" value="1"/>
</dbReference>
<accession>A0A498D7Z9</accession>
<evidence type="ECO:0000256" key="2">
    <source>
        <dbReference type="ARBA" id="ARBA00022598"/>
    </source>
</evidence>
<dbReference type="SUPFAM" id="SSF56801">
    <property type="entry name" value="Acetyl-CoA synthetase-like"/>
    <property type="match status" value="1"/>
</dbReference>
<comment type="similarity">
    <text evidence="1">Belongs to the ATP-dependent AMP-binding enzyme family.</text>
</comment>
<evidence type="ECO:0000313" key="6">
    <source>
        <dbReference type="Proteomes" id="UP000270219"/>
    </source>
</evidence>
<dbReference type="PANTHER" id="PTHR43767">
    <property type="entry name" value="LONG-CHAIN-FATTY-ACID--COA LIGASE"/>
    <property type="match status" value="1"/>
</dbReference>
<keyword evidence="2 5" id="KW-0436">Ligase</keyword>
<dbReference type="Pfam" id="PF00501">
    <property type="entry name" value="AMP-binding"/>
    <property type="match status" value="1"/>
</dbReference>
<dbReference type="InterPro" id="IPR025110">
    <property type="entry name" value="AMP-bd_C"/>
</dbReference>
<dbReference type="OrthoDB" id="9765680at2"/>
<proteinExistence type="inferred from homology"/>
<dbReference type="NCBIfam" id="NF004837">
    <property type="entry name" value="PRK06187.1"/>
    <property type="match status" value="1"/>
</dbReference>
<dbReference type="Proteomes" id="UP000270219">
    <property type="component" value="Unassembled WGS sequence"/>
</dbReference>
<comment type="caution">
    <text evidence="5">The sequence shown here is derived from an EMBL/GenBank/DDBJ whole genome shotgun (WGS) entry which is preliminary data.</text>
</comment>
<name>A0A498D7Z9_9BACI</name>
<gene>
    <name evidence="5" type="ORF">D8M04_06450</name>
</gene>
<dbReference type="InterPro" id="IPR050237">
    <property type="entry name" value="ATP-dep_AMP-bd_enzyme"/>
</dbReference>
<dbReference type="EMBL" id="RCHR01000002">
    <property type="protein sequence ID" value="RLL46835.1"/>
    <property type="molecule type" value="Genomic_DNA"/>
</dbReference>
<protein>
    <submittedName>
        <fullName evidence="5">Long-chain-fatty-acid--CoA ligase</fullName>
    </submittedName>
</protein>
<dbReference type="InterPro" id="IPR042099">
    <property type="entry name" value="ANL_N_sf"/>
</dbReference>
<dbReference type="PANTHER" id="PTHR43767:SF1">
    <property type="entry name" value="NONRIBOSOMAL PEPTIDE SYNTHASE PES1 (EUROFUNG)-RELATED"/>
    <property type="match status" value="1"/>
</dbReference>
<dbReference type="GO" id="GO:0016878">
    <property type="term" value="F:acid-thiol ligase activity"/>
    <property type="evidence" value="ECO:0007669"/>
    <property type="project" value="UniProtKB-ARBA"/>
</dbReference>
<dbReference type="CDD" id="cd17631">
    <property type="entry name" value="FACL_FadD13-like"/>
    <property type="match status" value="1"/>
</dbReference>